<organism evidence="15 16">
    <name type="scientific">Paralvinella palmiformis</name>
    <dbReference type="NCBI Taxonomy" id="53620"/>
    <lineage>
        <taxon>Eukaryota</taxon>
        <taxon>Metazoa</taxon>
        <taxon>Spiralia</taxon>
        <taxon>Lophotrochozoa</taxon>
        <taxon>Annelida</taxon>
        <taxon>Polychaeta</taxon>
        <taxon>Sedentaria</taxon>
        <taxon>Canalipalpata</taxon>
        <taxon>Terebellida</taxon>
        <taxon>Terebelliformia</taxon>
        <taxon>Alvinellidae</taxon>
        <taxon>Paralvinella</taxon>
    </lineage>
</organism>
<evidence type="ECO:0000256" key="8">
    <source>
        <dbReference type="ARBA" id="ARBA00023125"/>
    </source>
</evidence>
<feature type="region of interest" description="Disordered" evidence="13">
    <location>
        <begin position="146"/>
        <end position="165"/>
    </location>
</feature>
<dbReference type="GO" id="GO:0008270">
    <property type="term" value="F:zinc ion binding"/>
    <property type="evidence" value="ECO:0007669"/>
    <property type="project" value="UniProtKB-KW"/>
</dbReference>
<dbReference type="SUPFAM" id="SSF57716">
    <property type="entry name" value="Glucocorticoid receptor-like (DNA-binding domain)"/>
    <property type="match status" value="1"/>
</dbReference>
<evidence type="ECO:0000256" key="4">
    <source>
        <dbReference type="ARBA" id="ARBA00022771"/>
    </source>
</evidence>
<evidence type="ECO:0000256" key="5">
    <source>
        <dbReference type="ARBA" id="ARBA00022833"/>
    </source>
</evidence>
<dbReference type="Pfam" id="PF05485">
    <property type="entry name" value="THAP"/>
    <property type="match status" value="1"/>
</dbReference>
<evidence type="ECO:0000259" key="14">
    <source>
        <dbReference type="PROSITE" id="PS50950"/>
    </source>
</evidence>
<evidence type="ECO:0000256" key="11">
    <source>
        <dbReference type="ARBA" id="ARBA00023306"/>
    </source>
</evidence>
<comment type="similarity">
    <text evidence="2">Belongs to the THAP1 family.</text>
</comment>
<comment type="caution">
    <text evidence="15">The sequence shown here is derived from an EMBL/GenBank/DDBJ whole genome shotgun (WGS) entry which is preliminary data.</text>
</comment>
<dbReference type="InterPro" id="IPR026516">
    <property type="entry name" value="THAP1/10"/>
</dbReference>
<feature type="non-terminal residue" evidence="15">
    <location>
        <position position="222"/>
    </location>
</feature>
<dbReference type="SMART" id="SM00980">
    <property type="entry name" value="THAP"/>
    <property type="match status" value="1"/>
</dbReference>
<evidence type="ECO:0000256" key="10">
    <source>
        <dbReference type="ARBA" id="ARBA00023242"/>
    </source>
</evidence>
<dbReference type="EMBL" id="JAODUP010000050">
    <property type="protein sequence ID" value="KAK2165426.1"/>
    <property type="molecule type" value="Genomic_DNA"/>
</dbReference>
<dbReference type="PROSITE" id="PS50950">
    <property type="entry name" value="ZF_THAP"/>
    <property type="match status" value="1"/>
</dbReference>
<dbReference type="PANTHER" id="PTHR46600:SF1">
    <property type="entry name" value="THAP DOMAIN-CONTAINING PROTEIN 1"/>
    <property type="match status" value="1"/>
</dbReference>
<evidence type="ECO:0000256" key="9">
    <source>
        <dbReference type="ARBA" id="ARBA00023163"/>
    </source>
</evidence>
<protein>
    <recommendedName>
        <fullName evidence="14">THAP-type domain-containing protein</fullName>
    </recommendedName>
</protein>
<evidence type="ECO:0000313" key="16">
    <source>
        <dbReference type="Proteomes" id="UP001208570"/>
    </source>
</evidence>
<feature type="domain" description="THAP-type" evidence="14">
    <location>
        <begin position="1"/>
        <end position="82"/>
    </location>
</feature>
<dbReference type="Proteomes" id="UP001208570">
    <property type="component" value="Unassembled WGS sequence"/>
</dbReference>
<gene>
    <name evidence="15" type="ORF">LSH36_50g00006</name>
</gene>
<accession>A0AAD9K6G9</accession>
<keyword evidence="7" id="KW-0175">Coiled coil</keyword>
<name>A0AAD9K6G9_9ANNE</name>
<proteinExistence type="inferred from homology"/>
<evidence type="ECO:0000256" key="1">
    <source>
        <dbReference type="ARBA" id="ARBA00004642"/>
    </source>
</evidence>
<comment type="subcellular location">
    <subcellularLocation>
        <location evidence="1">Nucleus</location>
        <location evidence="1">Nucleoplasm</location>
    </subcellularLocation>
</comment>
<dbReference type="GO" id="GO:0005654">
    <property type="term" value="C:nucleoplasm"/>
    <property type="evidence" value="ECO:0007669"/>
    <property type="project" value="UniProtKB-SubCell"/>
</dbReference>
<evidence type="ECO:0000256" key="7">
    <source>
        <dbReference type="ARBA" id="ARBA00023054"/>
    </source>
</evidence>
<keyword evidence="10" id="KW-0539">Nucleus</keyword>
<keyword evidence="5" id="KW-0862">Zinc</keyword>
<dbReference type="GO" id="GO:0043565">
    <property type="term" value="F:sequence-specific DNA binding"/>
    <property type="evidence" value="ECO:0007669"/>
    <property type="project" value="InterPro"/>
</dbReference>
<keyword evidence="8 12" id="KW-0238">DNA-binding</keyword>
<evidence type="ECO:0000313" key="15">
    <source>
        <dbReference type="EMBL" id="KAK2165426.1"/>
    </source>
</evidence>
<dbReference type="PANTHER" id="PTHR46600">
    <property type="entry name" value="THAP DOMAIN-CONTAINING"/>
    <property type="match status" value="1"/>
</dbReference>
<dbReference type="InterPro" id="IPR006612">
    <property type="entry name" value="THAP_Znf"/>
</dbReference>
<sequence length="222" mass="25197">MPKNCVAFGCTNHNMKQGKKVSYHVFPRDVERRKQWLQAVKRQNIDGSKWEPSKHAVLCGEHFITGKPSALSKHLDYVPSQFAHLRSCSLETGKKRLARYNSATKRARLFREKQCGMPGDEWYEISGIQELNETIFSDTTVSSTNVSSSVRPSAAPPSPVPGRSIPLLASTPTIDLHQPVERIERKILYEINNLRREKKDLVVERDILLASRLNSCVIQNDD</sequence>
<dbReference type="AlphaFoldDB" id="A0AAD9K6G9"/>
<keyword evidence="3" id="KW-0479">Metal-binding</keyword>
<keyword evidence="11" id="KW-0131">Cell cycle</keyword>
<keyword evidence="16" id="KW-1185">Reference proteome</keyword>
<evidence type="ECO:0000256" key="3">
    <source>
        <dbReference type="ARBA" id="ARBA00022723"/>
    </source>
</evidence>
<evidence type="ECO:0000256" key="12">
    <source>
        <dbReference type="PROSITE-ProRule" id="PRU00309"/>
    </source>
</evidence>
<evidence type="ECO:0000256" key="6">
    <source>
        <dbReference type="ARBA" id="ARBA00023015"/>
    </source>
</evidence>
<reference evidence="15" key="1">
    <citation type="journal article" date="2023" name="Mol. Biol. Evol.">
        <title>Third-Generation Sequencing Reveals the Adaptive Role of the Epigenome in Three Deep-Sea Polychaetes.</title>
        <authorList>
            <person name="Perez M."/>
            <person name="Aroh O."/>
            <person name="Sun Y."/>
            <person name="Lan Y."/>
            <person name="Juniper S.K."/>
            <person name="Young C.R."/>
            <person name="Angers B."/>
            <person name="Qian P.Y."/>
        </authorList>
    </citation>
    <scope>NUCLEOTIDE SEQUENCE</scope>
    <source>
        <strain evidence="15">P08H-3</strain>
    </source>
</reference>
<evidence type="ECO:0000256" key="13">
    <source>
        <dbReference type="SAM" id="MobiDB-lite"/>
    </source>
</evidence>
<keyword evidence="4 12" id="KW-0863">Zinc-finger</keyword>
<evidence type="ECO:0000256" key="2">
    <source>
        <dbReference type="ARBA" id="ARBA00006177"/>
    </source>
</evidence>
<keyword evidence="6" id="KW-0805">Transcription regulation</keyword>
<keyword evidence="9" id="KW-0804">Transcription</keyword>